<name>A0A1I7U1M8_9PELO</name>
<dbReference type="InterPro" id="IPR053222">
    <property type="entry name" value="Zygotic_Embryogenesis-Asso"/>
</dbReference>
<organism evidence="2 3">
    <name type="scientific">Caenorhabditis tropicalis</name>
    <dbReference type="NCBI Taxonomy" id="1561998"/>
    <lineage>
        <taxon>Eukaryota</taxon>
        <taxon>Metazoa</taxon>
        <taxon>Ecdysozoa</taxon>
        <taxon>Nematoda</taxon>
        <taxon>Chromadorea</taxon>
        <taxon>Rhabditida</taxon>
        <taxon>Rhabditina</taxon>
        <taxon>Rhabditomorpha</taxon>
        <taxon>Rhabditoidea</taxon>
        <taxon>Rhabditidae</taxon>
        <taxon>Peloderinae</taxon>
        <taxon>Caenorhabditis</taxon>
    </lineage>
</organism>
<dbReference type="InterPro" id="IPR012885">
    <property type="entry name" value="F-box_Sdz-33"/>
</dbReference>
<evidence type="ECO:0000313" key="3">
    <source>
        <dbReference type="WBParaSite" id="Csp11.Scaffold629.g13945.t1"/>
    </source>
</evidence>
<dbReference type="PANTHER" id="PTHR22899:SF0">
    <property type="entry name" value="F-BOX ASSOCIATED DOMAIN-CONTAINING PROTEIN-RELATED"/>
    <property type="match status" value="1"/>
</dbReference>
<protein>
    <submittedName>
        <fullName evidence="3">FBA_2 domain-containing protein</fullName>
    </submittedName>
</protein>
<evidence type="ECO:0000259" key="1">
    <source>
        <dbReference type="Pfam" id="PF07735"/>
    </source>
</evidence>
<evidence type="ECO:0000313" key="2">
    <source>
        <dbReference type="Proteomes" id="UP000095282"/>
    </source>
</evidence>
<reference evidence="3" key="1">
    <citation type="submission" date="2016-11" db="UniProtKB">
        <authorList>
            <consortium name="WormBaseParasite"/>
        </authorList>
    </citation>
    <scope>IDENTIFICATION</scope>
</reference>
<keyword evidence="2" id="KW-1185">Reference proteome</keyword>
<accession>A0A1I7U1M8</accession>
<feature type="domain" description="Sdz-33 F-box" evidence="1">
    <location>
        <begin position="3"/>
        <end position="26"/>
    </location>
</feature>
<dbReference type="Proteomes" id="UP000095282">
    <property type="component" value="Unplaced"/>
</dbReference>
<proteinExistence type="predicted"/>
<dbReference type="Pfam" id="PF07735">
    <property type="entry name" value="FBA_2"/>
    <property type="match status" value="1"/>
</dbReference>
<dbReference type="WBParaSite" id="Csp11.Scaffold629.g13945.t1">
    <property type="protein sequence ID" value="Csp11.Scaffold629.g13945.t1"/>
    <property type="gene ID" value="Csp11.Scaffold629.g13945"/>
</dbReference>
<dbReference type="PANTHER" id="PTHR22899">
    <property type="entry name" value="CYCLIN-RELATED F-BOX FAMILY"/>
    <property type="match status" value="1"/>
</dbReference>
<dbReference type="AlphaFoldDB" id="A0A1I7U1M8"/>
<sequence>MESPKYLNRFIKLWMNGISRRVKYLVVISSEEVVLSEDSVLKGVRNSEVGYEERNRIWMISNKFDSPGFQLTGAYNISSNDGRQATVVFKTTRDDSIVELIVGDFLDDNEFRLR</sequence>